<sequence>MVVIGLGFAKSKRKVKKKKKREGRRVEARESSVVIGGGKERFYARSEAPSQPVVERSSSYDPTEDYTPSPEEEQLETLKGKNIELEWKNAKLQEDLERLQREYLRDRKKLNLLEAENGGLMDSSRSL</sequence>
<gene>
    <name evidence="1" type="ORF">L6452_01309</name>
</gene>
<dbReference type="Proteomes" id="UP001055879">
    <property type="component" value="Linkage Group LG01"/>
</dbReference>
<comment type="caution">
    <text evidence="1">The sequence shown here is derived from an EMBL/GenBank/DDBJ whole genome shotgun (WGS) entry which is preliminary data.</text>
</comment>
<evidence type="ECO:0000313" key="2">
    <source>
        <dbReference type="Proteomes" id="UP001055879"/>
    </source>
</evidence>
<keyword evidence="2" id="KW-1185">Reference proteome</keyword>
<name>A0ACB9FH82_ARCLA</name>
<evidence type="ECO:0000313" key="1">
    <source>
        <dbReference type="EMBL" id="KAI3770185.1"/>
    </source>
</evidence>
<organism evidence="1 2">
    <name type="scientific">Arctium lappa</name>
    <name type="common">Greater burdock</name>
    <name type="synonym">Lappa major</name>
    <dbReference type="NCBI Taxonomy" id="4217"/>
    <lineage>
        <taxon>Eukaryota</taxon>
        <taxon>Viridiplantae</taxon>
        <taxon>Streptophyta</taxon>
        <taxon>Embryophyta</taxon>
        <taxon>Tracheophyta</taxon>
        <taxon>Spermatophyta</taxon>
        <taxon>Magnoliopsida</taxon>
        <taxon>eudicotyledons</taxon>
        <taxon>Gunneridae</taxon>
        <taxon>Pentapetalae</taxon>
        <taxon>asterids</taxon>
        <taxon>campanulids</taxon>
        <taxon>Asterales</taxon>
        <taxon>Asteraceae</taxon>
        <taxon>Carduoideae</taxon>
        <taxon>Cardueae</taxon>
        <taxon>Arctiinae</taxon>
        <taxon>Arctium</taxon>
    </lineage>
</organism>
<reference evidence="1 2" key="2">
    <citation type="journal article" date="2022" name="Mol. Ecol. Resour.">
        <title>The genomes of chicory, endive, great burdock and yacon provide insights into Asteraceae paleo-polyploidization history and plant inulin production.</title>
        <authorList>
            <person name="Fan W."/>
            <person name="Wang S."/>
            <person name="Wang H."/>
            <person name="Wang A."/>
            <person name="Jiang F."/>
            <person name="Liu H."/>
            <person name="Zhao H."/>
            <person name="Xu D."/>
            <person name="Zhang Y."/>
        </authorList>
    </citation>
    <scope>NUCLEOTIDE SEQUENCE [LARGE SCALE GENOMIC DNA]</scope>
    <source>
        <strain evidence="2">cv. Niubang</strain>
    </source>
</reference>
<proteinExistence type="predicted"/>
<protein>
    <submittedName>
        <fullName evidence="1">Uncharacterized protein</fullName>
    </submittedName>
</protein>
<dbReference type="EMBL" id="CM042047">
    <property type="protein sequence ID" value="KAI3770185.1"/>
    <property type="molecule type" value="Genomic_DNA"/>
</dbReference>
<accession>A0ACB9FH82</accession>
<reference evidence="2" key="1">
    <citation type="journal article" date="2022" name="Mol. Ecol. Resour.">
        <title>The genomes of chicory, endive, great burdock and yacon provide insights into Asteraceae palaeo-polyploidization history and plant inulin production.</title>
        <authorList>
            <person name="Fan W."/>
            <person name="Wang S."/>
            <person name="Wang H."/>
            <person name="Wang A."/>
            <person name="Jiang F."/>
            <person name="Liu H."/>
            <person name="Zhao H."/>
            <person name="Xu D."/>
            <person name="Zhang Y."/>
        </authorList>
    </citation>
    <scope>NUCLEOTIDE SEQUENCE [LARGE SCALE GENOMIC DNA]</scope>
    <source>
        <strain evidence="2">cv. Niubang</strain>
    </source>
</reference>